<keyword evidence="3" id="KW-0731">Sigma factor</keyword>
<feature type="domain" description="RNA polymerase sigma factor 70 region 4 type 2" evidence="7">
    <location>
        <begin position="96"/>
        <end position="148"/>
    </location>
</feature>
<dbReference type="Proteomes" id="UP000501602">
    <property type="component" value="Chromosome"/>
</dbReference>
<evidence type="ECO:0000256" key="3">
    <source>
        <dbReference type="ARBA" id="ARBA00023082"/>
    </source>
</evidence>
<dbReference type="InterPro" id="IPR014284">
    <property type="entry name" value="RNA_pol_sigma-70_dom"/>
</dbReference>
<dbReference type="GO" id="GO:0016987">
    <property type="term" value="F:sigma factor activity"/>
    <property type="evidence" value="ECO:0007669"/>
    <property type="project" value="UniProtKB-KW"/>
</dbReference>
<evidence type="ECO:0000259" key="7">
    <source>
        <dbReference type="Pfam" id="PF08281"/>
    </source>
</evidence>
<name>A0A6H1UAM7_9GAMM</name>
<dbReference type="Pfam" id="PF08281">
    <property type="entry name" value="Sigma70_r4_2"/>
    <property type="match status" value="1"/>
</dbReference>
<dbReference type="SUPFAM" id="SSF88946">
    <property type="entry name" value="Sigma2 domain of RNA polymerase sigma factors"/>
    <property type="match status" value="1"/>
</dbReference>
<dbReference type="InterPro" id="IPR013324">
    <property type="entry name" value="RNA_pol_sigma_r3/r4-like"/>
</dbReference>
<keyword evidence="4" id="KW-0804">Transcription</keyword>
<gene>
    <name evidence="8" type="primary">sigZ</name>
    <name evidence="8" type="ORF">HER31_01490</name>
</gene>
<comment type="similarity">
    <text evidence="1">Belongs to the sigma-70 factor family. ECF subfamily.</text>
</comment>
<reference evidence="8 9" key="1">
    <citation type="submission" date="2020-04" db="EMBL/GenBank/DDBJ databases">
        <title>Ferrimonas sp. S7 isolated from sea water.</title>
        <authorList>
            <person name="Bae S.S."/>
            <person name="Baek K."/>
        </authorList>
    </citation>
    <scope>NUCLEOTIDE SEQUENCE [LARGE SCALE GENOMIC DNA]</scope>
    <source>
        <strain evidence="8 9">S7</strain>
    </source>
</reference>
<dbReference type="InterPro" id="IPR014304">
    <property type="entry name" value="RNA_pol_sigma-Z"/>
</dbReference>
<accession>A0A6H1UAM7</accession>
<keyword evidence="9" id="KW-1185">Reference proteome</keyword>
<dbReference type="AlphaFoldDB" id="A0A6H1UAM7"/>
<dbReference type="RefSeq" id="WP_168658950.1">
    <property type="nucleotide sequence ID" value="NZ_CP051180.1"/>
</dbReference>
<dbReference type="Pfam" id="PF04542">
    <property type="entry name" value="Sigma70_r2"/>
    <property type="match status" value="1"/>
</dbReference>
<sequence length="178" mass="20428">MLNHWLEHKKRLHGYIAKQLQDPTLADDILQEVFIKAHGQQRQLQSTENIGAWLFRIAHNTMMDHFRQQKTQQQLSEDLVAVEADQAELSHQQLAQCLEPLINELPEKYQAPLKLAELGNYSQQQVADELGLSLSGAKSRIQRGREKLKQNLTRCCDIEVGRGGVVAFQPKDNDYRDC</sequence>
<dbReference type="PANTHER" id="PTHR43133">
    <property type="entry name" value="RNA POLYMERASE ECF-TYPE SIGMA FACTO"/>
    <property type="match status" value="1"/>
</dbReference>
<dbReference type="Gene3D" id="1.10.1740.10">
    <property type="match status" value="1"/>
</dbReference>
<protein>
    <recommendedName>
        <fullName evidence="5">RNA polymerase sigma factor SigZ</fullName>
    </recommendedName>
</protein>
<evidence type="ECO:0000259" key="6">
    <source>
        <dbReference type="Pfam" id="PF04542"/>
    </source>
</evidence>
<dbReference type="Gene3D" id="1.10.10.10">
    <property type="entry name" value="Winged helix-like DNA-binding domain superfamily/Winged helix DNA-binding domain"/>
    <property type="match status" value="1"/>
</dbReference>
<dbReference type="GO" id="GO:0003677">
    <property type="term" value="F:DNA binding"/>
    <property type="evidence" value="ECO:0007669"/>
    <property type="project" value="InterPro"/>
</dbReference>
<dbReference type="InterPro" id="IPR013249">
    <property type="entry name" value="RNA_pol_sigma70_r4_t2"/>
</dbReference>
<organism evidence="8 9">
    <name type="scientific">Ferrimonas lipolytica</name>
    <dbReference type="NCBI Taxonomy" id="2724191"/>
    <lineage>
        <taxon>Bacteria</taxon>
        <taxon>Pseudomonadati</taxon>
        <taxon>Pseudomonadota</taxon>
        <taxon>Gammaproteobacteria</taxon>
        <taxon>Alteromonadales</taxon>
        <taxon>Ferrimonadaceae</taxon>
        <taxon>Ferrimonas</taxon>
    </lineage>
</organism>
<evidence type="ECO:0000256" key="1">
    <source>
        <dbReference type="ARBA" id="ARBA00010641"/>
    </source>
</evidence>
<evidence type="ECO:0000313" key="8">
    <source>
        <dbReference type="EMBL" id="QIZ75689.1"/>
    </source>
</evidence>
<dbReference type="CDD" id="cd06171">
    <property type="entry name" value="Sigma70_r4"/>
    <property type="match status" value="1"/>
</dbReference>
<dbReference type="SUPFAM" id="SSF88659">
    <property type="entry name" value="Sigma3 and sigma4 domains of RNA polymerase sigma factors"/>
    <property type="match status" value="1"/>
</dbReference>
<dbReference type="KEGG" id="fes:HER31_01490"/>
<evidence type="ECO:0000256" key="4">
    <source>
        <dbReference type="ARBA" id="ARBA00023163"/>
    </source>
</evidence>
<dbReference type="InterPro" id="IPR039425">
    <property type="entry name" value="RNA_pol_sigma-70-like"/>
</dbReference>
<dbReference type="GO" id="GO:0006352">
    <property type="term" value="P:DNA-templated transcription initiation"/>
    <property type="evidence" value="ECO:0007669"/>
    <property type="project" value="InterPro"/>
</dbReference>
<evidence type="ECO:0000313" key="9">
    <source>
        <dbReference type="Proteomes" id="UP000501602"/>
    </source>
</evidence>
<dbReference type="InterPro" id="IPR007627">
    <property type="entry name" value="RNA_pol_sigma70_r2"/>
</dbReference>
<dbReference type="NCBIfam" id="TIGR02937">
    <property type="entry name" value="sigma70-ECF"/>
    <property type="match status" value="1"/>
</dbReference>
<dbReference type="InterPro" id="IPR036388">
    <property type="entry name" value="WH-like_DNA-bd_sf"/>
</dbReference>
<proteinExistence type="inferred from homology"/>
<evidence type="ECO:0000256" key="2">
    <source>
        <dbReference type="ARBA" id="ARBA00023015"/>
    </source>
</evidence>
<evidence type="ECO:0000256" key="5">
    <source>
        <dbReference type="NCBIfam" id="TIGR02959"/>
    </source>
</evidence>
<keyword evidence="2" id="KW-0805">Transcription regulation</keyword>
<dbReference type="EMBL" id="CP051180">
    <property type="protein sequence ID" value="QIZ75689.1"/>
    <property type="molecule type" value="Genomic_DNA"/>
</dbReference>
<dbReference type="InterPro" id="IPR013325">
    <property type="entry name" value="RNA_pol_sigma_r2"/>
</dbReference>
<dbReference type="PANTHER" id="PTHR43133:SF62">
    <property type="entry name" value="RNA POLYMERASE SIGMA FACTOR SIGZ"/>
    <property type="match status" value="1"/>
</dbReference>
<feature type="domain" description="RNA polymerase sigma-70 region 2" evidence="6">
    <location>
        <begin position="7"/>
        <end position="70"/>
    </location>
</feature>
<dbReference type="NCBIfam" id="TIGR02959">
    <property type="entry name" value="SigZ"/>
    <property type="match status" value="1"/>
</dbReference>